<comment type="catalytic activity">
    <reaction evidence="14 15">
        <text>a quinone + NADH + 5 H(+)(in) = a quinol + NAD(+) + 4 H(+)(out)</text>
        <dbReference type="Rhea" id="RHEA:57888"/>
        <dbReference type="ChEBI" id="CHEBI:15378"/>
        <dbReference type="ChEBI" id="CHEBI:24646"/>
        <dbReference type="ChEBI" id="CHEBI:57540"/>
        <dbReference type="ChEBI" id="CHEBI:57945"/>
        <dbReference type="ChEBI" id="CHEBI:132124"/>
    </reaction>
</comment>
<dbReference type="SMART" id="SM00926">
    <property type="entry name" value="Molybdop_Fe4S4"/>
    <property type="match status" value="1"/>
</dbReference>
<dbReference type="Pfam" id="PF22117">
    <property type="entry name" value="Fer4_Nqo3"/>
    <property type="match status" value="1"/>
</dbReference>
<evidence type="ECO:0000256" key="5">
    <source>
        <dbReference type="ARBA" id="ARBA00022714"/>
    </source>
</evidence>
<evidence type="ECO:0000256" key="15">
    <source>
        <dbReference type="RuleBase" id="RU003525"/>
    </source>
</evidence>
<evidence type="ECO:0000256" key="4">
    <source>
        <dbReference type="ARBA" id="ARBA00022485"/>
    </source>
</evidence>
<dbReference type="FunFam" id="3.40.50.740:FF:000006">
    <property type="entry name" value="NADH-quinone oxidoreductase"/>
    <property type="match status" value="1"/>
</dbReference>
<dbReference type="EC" id="7.1.1.-" evidence="15"/>
<dbReference type="SMART" id="SM00929">
    <property type="entry name" value="NADH-G_4Fe-4S_3"/>
    <property type="match status" value="1"/>
</dbReference>
<keyword evidence="9 15" id="KW-0408">Iron</keyword>
<keyword evidence="10 15" id="KW-0411">Iron-sulfur</keyword>
<dbReference type="Pfam" id="PF00384">
    <property type="entry name" value="Molybdopterin"/>
    <property type="match status" value="1"/>
</dbReference>
<dbReference type="NCBIfam" id="TIGR01973">
    <property type="entry name" value="NuoG"/>
    <property type="match status" value="1"/>
</dbReference>
<dbReference type="Gene3D" id="3.30.200.210">
    <property type="match status" value="1"/>
</dbReference>
<feature type="domain" description="4Fe-4S His(Cys)3-ligated-type" evidence="18">
    <location>
        <begin position="108"/>
        <end position="147"/>
    </location>
</feature>
<dbReference type="Pfam" id="PF01568">
    <property type="entry name" value="Molydop_binding"/>
    <property type="match status" value="1"/>
</dbReference>
<dbReference type="GO" id="GO:0042773">
    <property type="term" value="P:ATP synthesis coupled electron transport"/>
    <property type="evidence" value="ECO:0007669"/>
    <property type="project" value="InterPro"/>
</dbReference>
<evidence type="ECO:0000259" key="17">
    <source>
        <dbReference type="PROSITE" id="PS51669"/>
    </source>
</evidence>
<keyword evidence="7 15" id="KW-0479">Metal-binding</keyword>
<dbReference type="PANTHER" id="PTHR43105">
    <property type="entry name" value="RESPIRATORY NITRATE REDUCTASE"/>
    <property type="match status" value="1"/>
</dbReference>
<proteinExistence type="inferred from homology"/>
<dbReference type="PROSITE" id="PS51669">
    <property type="entry name" value="4FE4S_MOW_BIS_MGD"/>
    <property type="match status" value="1"/>
</dbReference>
<evidence type="ECO:0000256" key="1">
    <source>
        <dbReference type="ARBA" id="ARBA00001966"/>
    </source>
</evidence>
<reference evidence="19" key="1">
    <citation type="submission" date="2013-07" db="EMBL/GenBank/DDBJ databases">
        <title>Sub-species coevolution in mutualistic symbiosis.</title>
        <authorList>
            <person name="Murfin K."/>
            <person name="Klassen J."/>
            <person name="Lee M."/>
            <person name="Forst S."/>
            <person name="Stock P."/>
            <person name="Goodrich-Blair H."/>
        </authorList>
    </citation>
    <scope>NUCLEOTIDE SEQUENCE [LARGE SCALE GENOMIC DNA]</scope>
    <source>
        <strain evidence="19">Puntauvense</strain>
    </source>
</reference>
<dbReference type="InterPro" id="IPR006656">
    <property type="entry name" value="Mopterin_OxRdtase"/>
</dbReference>
<dbReference type="GO" id="GO:0043546">
    <property type="term" value="F:molybdopterin cofactor binding"/>
    <property type="evidence" value="ECO:0007669"/>
    <property type="project" value="InterPro"/>
</dbReference>
<dbReference type="InterPro" id="IPR000283">
    <property type="entry name" value="NADH_UbQ_OxRdtase_75kDa_su_CS"/>
</dbReference>
<dbReference type="FunFam" id="3.30.200.210:FF:000004">
    <property type="entry name" value="NADH-quinone oxidoreductase"/>
    <property type="match status" value="1"/>
</dbReference>
<dbReference type="GO" id="GO:0046872">
    <property type="term" value="F:metal ion binding"/>
    <property type="evidence" value="ECO:0007669"/>
    <property type="project" value="UniProtKB-UniRule"/>
</dbReference>
<dbReference type="GO" id="GO:0016020">
    <property type="term" value="C:membrane"/>
    <property type="evidence" value="ECO:0007669"/>
    <property type="project" value="InterPro"/>
</dbReference>
<evidence type="ECO:0000313" key="19">
    <source>
        <dbReference type="EMBL" id="CDG98416.1"/>
    </source>
</evidence>
<dbReference type="PROSITE" id="PS51085">
    <property type="entry name" value="2FE2S_FER_2"/>
    <property type="match status" value="1"/>
</dbReference>
<dbReference type="GO" id="GO:0003954">
    <property type="term" value="F:NADH dehydrogenase activity"/>
    <property type="evidence" value="ECO:0007669"/>
    <property type="project" value="TreeGrafter"/>
</dbReference>
<protein>
    <recommendedName>
        <fullName evidence="15">NADH-quinone oxidoreductase</fullName>
        <ecNumber evidence="15">7.1.1.-</ecNumber>
    </recommendedName>
</protein>
<sequence>MQERFAQAEFLINACHGRPLGSMLTMATIHVDGKEYDVNGADNLLQACLSLGLDIPYFCWHPALGSVGACRQCAVKQYQNAEDTRGRLVMSCMTPATEGTFISIDDEEAKQFRASVVEWLMTNHPHDCPVCEEGGNCHLQDMTVMTGHSFRKYRFTKRTHQNQELGPFVAHEMNRCIACYRCVRYYKDYADGTDFGVYGAHDNVYFGRTESGTLESEFSGNLVEICPTGVFTDKTHSERYNRKWDMQFAPSICQQCSIGCNTSPGERHGEVRRIENRYNGTVNHYFMCDRGRFGYGYVNRDDRPRQPQQLRGDQWISLNAEQVMQGGADILRQAKNAIGIGSPRASIESNFALRELVGAENFYSGISVEEQNRLDMMLEILQQGGVYTPSLREIEGYDAVLILGEDLTQTGARMALSVRQAVKGKAREMAAAQKVADWQIAAVMNIGQHTKYPLFLTSVDDTRLDDIAAWNYRAPTDDQARFGFAVAHALNSIAPAVNDLPDELKTKVEIVAQALRDAKKPLIISGSNAGSDALIQAAANIAWALKDKGANVGLSFVAAYANSLGLAMMEAQPLDVALQRIAKGDSDTAIVVENDLYRHAAADKIDSALGSLKNLIVVDHQRTAIMDKAHLILSAASFAESDGTLVNQEGRAQRYFQVYEPSFYDKSIVMLESWRWMHSLYTTYAQCQTDWAQLDHVIEACVKAMPQFKGIVNAAPDSTFRIRGQKLARSPHRYSGRTAMLANVSVHEQRQPQDIDTAFAFSMEGNNSPFAERQQIPFAWVPGWNSPQAWNKFQAEVGGKLRFGDPGMRLIETTDGGLNYFDSIPAAFAAQKNQWYVAPYFHLFGSEELSQRAEVIQERMPEPYVMMNHQDAEHLNVKEGSMMEFDCAGQQLRLAVRLSGNLVQGQIGLPLGMPGIPPVLAGKSANNLRGIAQ</sequence>
<dbReference type="Gene3D" id="2.40.40.20">
    <property type="match status" value="1"/>
</dbReference>
<dbReference type="Pfam" id="PF04879">
    <property type="entry name" value="Molybdop_Fe4S4"/>
    <property type="match status" value="1"/>
</dbReference>
<evidence type="ECO:0000256" key="14">
    <source>
        <dbReference type="ARBA" id="ARBA00047712"/>
    </source>
</evidence>
<dbReference type="FunFam" id="2.40.40.20:FF:000014">
    <property type="entry name" value="NADH-quinone oxidoreductase"/>
    <property type="match status" value="1"/>
</dbReference>
<comment type="function">
    <text evidence="15">NDH-1 shuttles electrons from NADH, via FMN and iron-sulfur (Fe-S) centers, to quinones in the respiratory chain. Couples the redox reaction to proton translocation (for every two electrons transferred, four hydrogen ions are translocated across the cytoplasmic membrane), and thus conserves the redox energy in a proton gradient.</text>
</comment>
<dbReference type="InterPro" id="IPR050123">
    <property type="entry name" value="Prok_molybdopt-oxidoreductase"/>
</dbReference>
<accession>A0A077N856</accession>
<dbReference type="PROSITE" id="PS00642">
    <property type="entry name" value="COMPLEX1_75K_2"/>
    <property type="match status" value="1"/>
</dbReference>
<dbReference type="InterPro" id="IPR006963">
    <property type="entry name" value="Mopterin_OxRdtase_4Fe-4S_dom"/>
</dbReference>
<dbReference type="Pfam" id="PF13510">
    <property type="entry name" value="Fer2_4"/>
    <property type="match status" value="1"/>
</dbReference>
<dbReference type="CDD" id="cd02771">
    <property type="entry name" value="MopB_NDH-1_NuoG2-N7"/>
    <property type="match status" value="1"/>
</dbReference>
<evidence type="ECO:0000256" key="6">
    <source>
        <dbReference type="ARBA" id="ARBA00022719"/>
    </source>
</evidence>
<keyword evidence="11 15" id="KW-0520">NAD</keyword>
<comment type="cofactor">
    <cofactor evidence="15">
        <name>[2Fe-2S] cluster</name>
        <dbReference type="ChEBI" id="CHEBI:190135"/>
    </cofactor>
    <text evidence="15">Binds 1 [2Fe-2S] cluster per subunit.</text>
</comment>
<gene>
    <name evidence="19" type="primary">nuoG</name>
    <name evidence="19" type="ORF">XBP1_3010065</name>
</gene>
<dbReference type="CDD" id="cd02788">
    <property type="entry name" value="MopB_CT_NDH-1_NuoG2-N7"/>
    <property type="match status" value="1"/>
</dbReference>
<dbReference type="GO" id="GO:0051539">
    <property type="term" value="F:4 iron, 4 sulfur cluster binding"/>
    <property type="evidence" value="ECO:0007669"/>
    <property type="project" value="UniProtKB-KW"/>
</dbReference>
<dbReference type="GO" id="GO:0051537">
    <property type="term" value="F:2 iron, 2 sulfur cluster binding"/>
    <property type="evidence" value="ECO:0007669"/>
    <property type="project" value="UniProtKB-UniRule"/>
</dbReference>
<keyword evidence="12" id="KW-0830">Ubiquinone</keyword>
<evidence type="ECO:0000256" key="13">
    <source>
        <dbReference type="ARBA" id="ARBA00026021"/>
    </source>
</evidence>
<dbReference type="InterPro" id="IPR054351">
    <property type="entry name" value="NADH_UbQ_OxRdtase_ferredoxin"/>
</dbReference>
<name>A0A077N856_XENBV</name>
<organism evidence="19 20">
    <name type="scientific">Xenorhabdus bovienii str. puntauvense</name>
    <dbReference type="NCBI Taxonomy" id="1398201"/>
    <lineage>
        <taxon>Bacteria</taxon>
        <taxon>Pseudomonadati</taxon>
        <taxon>Pseudomonadota</taxon>
        <taxon>Gammaproteobacteria</taxon>
        <taxon>Enterobacterales</taxon>
        <taxon>Morganellaceae</taxon>
        <taxon>Xenorhabdus</taxon>
    </lineage>
</organism>
<dbReference type="AlphaFoldDB" id="A0A077N856"/>
<dbReference type="SUPFAM" id="SSF54862">
    <property type="entry name" value="4Fe-4S ferredoxins"/>
    <property type="match status" value="1"/>
</dbReference>
<feature type="domain" description="4Fe-4S Mo/W bis-MGD-type" evidence="17">
    <location>
        <begin position="246"/>
        <end position="302"/>
    </location>
</feature>
<dbReference type="SUPFAM" id="SSF54292">
    <property type="entry name" value="2Fe-2S ferredoxin-like"/>
    <property type="match status" value="1"/>
</dbReference>
<dbReference type="SUPFAM" id="SSF50692">
    <property type="entry name" value="ADC-like"/>
    <property type="match status" value="1"/>
</dbReference>
<dbReference type="Gene3D" id="3.10.20.740">
    <property type="match status" value="1"/>
</dbReference>
<dbReference type="InterPro" id="IPR009010">
    <property type="entry name" value="Asp_de-COase-like_dom_sf"/>
</dbReference>
<evidence type="ECO:0000256" key="11">
    <source>
        <dbReference type="ARBA" id="ARBA00023027"/>
    </source>
</evidence>
<comment type="caution">
    <text evidence="19">The sequence shown here is derived from an EMBL/GenBank/DDBJ whole genome shotgun (WGS) entry which is preliminary data.</text>
</comment>
<dbReference type="HOGENOM" id="CLU_000422_11_4_6"/>
<comment type="cofactor">
    <cofactor evidence="1 15">
        <name>[4Fe-4S] cluster</name>
        <dbReference type="ChEBI" id="CHEBI:49883"/>
    </cofactor>
</comment>
<dbReference type="Proteomes" id="UP000028511">
    <property type="component" value="Unassembled WGS sequence"/>
</dbReference>
<evidence type="ECO:0000256" key="10">
    <source>
        <dbReference type="ARBA" id="ARBA00023014"/>
    </source>
</evidence>
<dbReference type="Gene3D" id="3.40.50.740">
    <property type="match status" value="1"/>
</dbReference>
<dbReference type="PANTHER" id="PTHR43105:SF10">
    <property type="entry name" value="NADH-QUINONE OXIDOREDUCTASE SUBUNIT G"/>
    <property type="match status" value="1"/>
</dbReference>
<evidence type="ECO:0000313" key="20">
    <source>
        <dbReference type="Proteomes" id="UP000028511"/>
    </source>
</evidence>
<comment type="function">
    <text evidence="2">NDH-1 shuttles electrons from NADH, via FMN and iron-sulfur (Fe-S) centers, to quinones in the respiratory chain. The immediate electron acceptor for the enzyme in this species is believed to be ubiquinone. Couples the redox reaction to proton translocation (for every two electrons transferred, four hydrogen ions are translocated across the cytoplasmic membrane), and thus conserves the redox energy in a proton gradient.</text>
</comment>
<dbReference type="InterPro" id="IPR010228">
    <property type="entry name" value="NADH_UbQ_OxRdtase_Gsu"/>
</dbReference>
<keyword evidence="8 15" id="KW-1278">Translocase</keyword>
<dbReference type="SUPFAM" id="SSF53706">
    <property type="entry name" value="Formate dehydrogenase/DMSO reductase, domains 1-3"/>
    <property type="match status" value="1"/>
</dbReference>
<keyword evidence="19" id="KW-0560">Oxidoreductase</keyword>
<evidence type="ECO:0000256" key="3">
    <source>
        <dbReference type="ARBA" id="ARBA00005404"/>
    </source>
</evidence>
<dbReference type="PROSITE" id="PS51839">
    <property type="entry name" value="4FE4S_HC3"/>
    <property type="match status" value="1"/>
</dbReference>
<comment type="similarity">
    <text evidence="3 15">Belongs to the complex I 75 kDa subunit family.</text>
</comment>
<dbReference type="PROSITE" id="PS00643">
    <property type="entry name" value="COMPLEX1_75K_3"/>
    <property type="match status" value="1"/>
</dbReference>
<keyword evidence="5 15" id="KW-0001">2Fe-2S</keyword>
<evidence type="ECO:0000259" key="16">
    <source>
        <dbReference type="PROSITE" id="PS51085"/>
    </source>
</evidence>
<keyword evidence="4 15" id="KW-0004">4Fe-4S</keyword>
<dbReference type="GO" id="GO:0008137">
    <property type="term" value="F:NADH dehydrogenase (ubiquinone) activity"/>
    <property type="evidence" value="ECO:0007669"/>
    <property type="project" value="UniProtKB-UniRule"/>
</dbReference>
<evidence type="ECO:0000256" key="7">
    <source>
        <dbReference type="ARBA" id="ARBA00022723"/>
    </source>
</evidence>
<evidence type="ECO:0000259" key="18">
    <source>
        <dbReference type="PROSITE" id="PS51839"/>
    </source>
</evidence>
<feature type="domain" description="2Fe-2S ferredoxin-type" evidence="16">
    <location>
        <begin position="25"/>
        <end position="108"/>
    </location>
</feature>
<dbReference type="Pfam" id="PF10588">
    <property type="entry name" value="NADH-G_4Fe-4S_3"/>
    <property type="match status" value="1"/>
</dbReference>
<dbReference type="InterPro" id="IPR036010">
    <property type="entry name" value="2Fe-2S_ferredoxin-like_sf"/>
</dbReference>
<dbReference type="CDD" id="cd00207">
    <property type="entry name" value="fer2"/>
    <property type="match status" value="1"/>
</dbReference>
<dbReference type="FunFam" id="3.10.20.740:FF:000002">
    <property type="entry name" value="NADH-quinone oxidoreductase"/>
    <property type="match status" value="1"/>
</dbReference>
<keyword evidence="6 15" id="KW-0874">Quinone</keyword>
<dbReference type="InterPro" id="IPR019574">
    <property type="entry name" value="NADH_UbQ_OxRdtase_Gsu_4Fe4S-bd"/>
</dbReference>
<dbReference type="GO" id="GO:1990204">
    <property type="term" value="C:oxidoreductase complex"/>
    <property type="evidence" value="ECO:0007669"/>
    <property type="project" value="UniProtKB-ARBA"/>
</dbReference>
<evidence type="ECO:0000256" key="2">
    <source>
        <dbReference type="ARBA" id="ARBA00002378"/>
    </source>
</evidence>
<dbReference type="InterPro" id="IPR006657">
    <property type="entry name" value="MoPterin_dinucl-bd_dom"/>
</dbReference>
<dbReference type="GO" id="GO:0048038">
    <property type="term" value="F:quinone binding"/>
    <property type="evidence" value="ECO:0007669"/>
    <property type="project" value="UniProtKB-UniRule"/>
</dbReference>
<dbReference type="EMBL" id="CBSW010000226">
    <property type="protein sequence ID" value="CDG98416.1"/>
    <property type="molecule type" value="Genomic_DNA"/>
</dbReference>
<dbReference type="InterPro" id="IPR001041">
    <property type="entry name" value="2Fe-2S_ferredoxin-type"/>
</dbReference>
<evidence type="ECO:0000256" key="8">
    <source>
        <dbReference type="ARBA" id="ARBA00022967"/>
    </source>
</evidence>
<dbReference type="PROSITE" id="PS00641">
    <property type="entry name" value="COMPLEX1_75K_1"/>
    <property type="match status" value="1"/>
</dbReference>
<evidence type="ECO:0000256" key="12">
    <source>
        <dbReference type="ARBA" id="ARBA00023075"/>
    </source>
</evidence>
<comment type="subunit">
    <text evidence="13">Composed of 13 different subunits. Subunits NuoCD, E, F, and G constitute the peripheral sector of the complex.</text>
</comment>
<evidence type="ECO:0000256" key="9">
    <source>
        <dbReference type="ARBA" id="ARBA00023004"/>
    </source>
</evidence>